<gene>
    <name evidence="11" type="ORF">AMSG_03938</name>
</gene>
<feature type="compositionally biased region" description="Low complexity" evidence="9">
    <location>
        <begin position="336"/>
        <end position="345"/>
    </location>
</feature>
<evidence type="ECO:0000256" key="4">
    <source>
        <dbReference type="ARBA" id="ARBA00022741"/>
    </source>
</evidence>
<dbReference type="SUPFAM" id="SSF56112">
    <property type="entry name" value="Protein kinase-like (PK-like)"/>
    <property type="match status" value="1"/>
</dbReference>
<keyword evidence="12" id="KW-1185">Reference proteome</keyword>
<evidence type="ECO:0000313" key="12">
    <source>
        <dbReference type="Proteomes" id="UP000054408"/>
    </source>
</evidence>
<evidence type="ECO:0000256" key="2">
    <source>
        <dbReference type="ARBA" id="ARBA00022527"/>
    </source>
</evidence>
<dbReference type="eggNOG" id="KOG0668">
    <property type="taxonomic scope" value="Eukaryota"/>
</dbReference>
<feature type="domain" description="Protein kinase" evidence="10">
    <location>
        <begin position="1"/>
        <end position="206"/>
    </location>
</feature>
<dbReference type="InterPro" id="IPR011009">
    <property type="entry name" value="Kinase-like_dom_sf"/>
</dbReference>
<evidence type="ECO:0000256" key="6">
    <source>
        <dbReference type="ARBA" id="ARBA00022840"/>
    </source>
</evidence>
<dbReference type="Proteomes" id="UP000054408">
    <property type="component" value="Unassembled WGS sequence"/>
</dbReference>
<keyword evidence="2" id="KW-0723">Serine/threonine-protein kinase</keyword>
<evidence type="ECO:0000313" key="11">
    <source>
        <dbReference type="EMBL" id="KNC47707.1"/>
    </source>
</evidence>
<comment type="catalytic activity">
    <reaction evidence="7">
        <text>L-threonyl-[protein] + ATP = O-phospho-L-threonyl-[protein] + ADP + H(+)</text>
        <dbReference type="Rhea" id="RHEA:46608"/>
        <dbReference type="Rhea" id="RHEA-COMP:11060"/>
        <dbReference type="Rhea" id="RHEA-COMP:11605"/>
        <dbReference type="ChEBI" id="CHEBI:15378"/>
        <dbReference type="ChEBI" id="CHEBI:30013"/>
        <dbReference type="ChEBI" id="CHEBI:30616"/>
        <dbReference type="ChEBI" id="CHEBI:61977"/>
        <dbReference type="ChEBI" id="CHEBI:456216"/>
        <dbReference type="EC" id="2.7.11.1"/>
    </reaction>
</comment>
<evidence type="ECO:0000256" key="5">
    <source>
        <dbReference type="ARBA" id="ARBA00022777"/>
    </source>
</evidence>
<evidence type="ECO:0000256" key="1">
    <source>
        <dbReference type="ARBA" id="ARBA00012513"/>
    </source>
</evidence>
<keyword evidence="5 11" id="KW-0418">Kinase</keyword>
<comment type="catalytic activity">
    <reaction evidence="8">
        <text>L-seryl-[protein] + ATP = O-phospho-L-seryl-[protein] + ADP + H(+)</text>
        <dbReference type="Rhea" id="RHEA:17989"/>
        <dbReference type="Rhea" id="RHEA-COMP:9863"/>
        <dbReference type="Rhea" id="RHEA-COMP:11604"/>
        <dbReference type="ChEBI" id="CHEBI:15378"/>
        <dbReference type="ChEBI" id="CHEBI:29999"/>
        <dbReference type="ChEBI" id="CHEBI:30616"/>
        <dbReference type="ChEBI" id="CHEBI:83421"/>
        <dbReference type="ChEBI" id="CHEBI:456216"/>
        <dbReference type="EC" id="2.7.11.1"/>
    </reaction>
</comment>
<dbReference type="Pfam" id="PF00069">
    <property type="entry name" value="Pkinase"/>
    <property type="match status" value="1"/>
</dbReference>
<dbReference type="OrthoDB" id="10254671at2759"/>
<dbReference type="RefSeq" id="XP_013759189.1">
    <property type="nucleotide sequence ID" value="XM_013903735.1"/>
</dbReference>
<dbReference type="PANTHER" id="PTHR24054:SF0">
    <property type="entry name" value="CASEIN KINASE II SUBUNIT ALPHA"/>
    <property type="match status" value="1"/>
</dbReference>
<keyword evidence="4" id="KW-0547">Nucleotide-binding</keyword>
<reference evidence="11 12" key="1">
    <citation type="submission" date="2010-05" db="EMBL/GenBank/DDBJ databases">
        <title>The Genome Sequence of Thecamonas trahens ATCC 50062.</title>
        <authorList>
            <consortium name="The Broad Institute Genome Sequencing Platform"/>
            <person name="Russ C."/>
            <person name="Cuomo C."/>
            <person name="Shea T."/>
            <person name="Young S.K."/>
            <person name="Zeng Q."/>
            <person name="Koehrsen M."/>
            <person name="Haas B."/>
            <person name="Borodovsky M."/>
            <person name="Guigo R."/>
            <person name="Alvarado L."/>
            <person name="Berlin A."/>
            <person name="Bochicchio J."/>
            <person name="Borenstein D."/>
            <person name="Chapman S."/>
            <person name="Chen Z."/>
            <person name="Freedman E."/>
            <person name="Gellesch M."/>
            <person name="Goldberg J."/>
            <person name="Griggs A."/>
            <person name="Gujja S."/>
            <person name="Heilman E."/>
            <person name="Heiman D."/>
            <person name="Hepburn T."/>
            <person name="Howarth C."/>
            <person name="Jen D."/>
            <person name="Larson L."/>
            <person name="Mehta T."/>
            <person name="Park D."/>
            <person name="Pearson M."/>
            <person name="Roberts A."/>
            <person name="Saif S."/>
            <person name="Shenoy N."/>
            <person name="Sisk P."/>
            <person name="Stolte C."/>
            <person name="Sykes S."/>
            <person name="Thomson T."/>
            <person name="Walk T."/>
            <person name="White J."/>
            <person name="Yandava C."/>
            <person name="Burger G."/>
            <person name="Gray M.W."/>
            <person name="Holland P.W.H."/>
            <person name="King N."/>
            <person name="Lang F.B.F."/>
            <person name="Roger A.J."/>
            <person name="Ruiz-Trillo I."/>
            <person name="Lander E."/>
            <person name="Nusbaum C."/>
        </authorList>
    </citation>
    <scope>NUCLEOTIDE SEQUENCE [LARGE SCALE GENOMIC DNA]</scope>
    <source>
        <strain evidence="11 12">ATCC 50062</strain>
    </source>
</reference>
<dbReference type="GO" id="GO:0005634">
    <property type="term" value="C:nucleus"/>
    <property type="evidence" value="ECO:0007669"/>
    <property type="project" value="TreeGrafter"/>
</dbReference>
<dbReference type="EC" id="2.7.11.1" evidence="1"/>
<feature type="compositionally biased region" description="Basic residues" evidence="9">
    <location>
        <begin position="246"/>
        <end position="264"/>
    </location>
</feature>
<dbReference type="GO" id="GO:0005956">
    <property type="term" value="C:protein kinase CK2 complex"/>
    <property type="evidence" value="ECO:0007669"/>
    <property type="project" value="TreeGrafter"/>
</dbReference>
<dbReference type="PROSITE" id="PS50011">
    <property type="entry name" value="PROTEIN_KINASE_DOM"/>
    <property type="match status" value="1"/>
</dbReference>
<dbReference type="EMBL" id="GL349448">
    <property type="protein sequence ID" value="KNC47707.1"/>
    <property type="molecule type" value="Genomic_DNA"/>
</dbReference>
<dbReference type="GeneID" id="25563505"/>
<dbReference type="Gene3D" id="1.10.510.10">
    <property type="entry name" value="Transferase(Phosphotransferase) domain 1"/>
    <property type="match status" value="1"/>
</dbReference>
<dbReference type="PROSITE" id="PS00108">
    <property type="entry name" value="PROTEIN_KINASE_ST"/>
    <property type="match status" value="1"/>
</dbReference>
<protein>
    <recommendedName>
        <fullName evidence="1">non-specific serine/threonine protein kinase</fullName>
        <ecNumber evidence="1">2.7.11.1</ecNumber>
    </recommendedName>
</protein>
<dbReference type="InterPro" id="IPR045216">
    <property type="entry name" value="CK2_alpha"/>
</dbReference>
<keyword evidence="6" id="KW-0067">ATP-binding</keyword>
<sequence>MMSPAEAKVYMFRLFEALNATHAAGIMHRDVKCANVLFERKTGSLRLIDWGLATWYVPNEPATKWAGTRRWKAPESVVHYPFPDYASDMWSAGCIMAVLFFQCNWLQQHDSNEDHMVNVIQYLGADDYDAWLNRYFITKSKWSLDYLESVAETELPRKRFAWYKLVRTQRVLELATPLAIDLIDRVLVFDHEKRLTAHEAMHHPFFDDVRADLLAASKKAARAGRGRGACCASSAAAAGPKSGGFKVRRKGKKSKAAKSKRKKHSSSLASGAIITLAEVDLDDYAKRLKVVKALPTKAAVKSGKVFGSTARQAEENPRAAAQAAFPSTREDARFPSSSSSSSSSGSGTGTGTGTGTYSAYSTVTTTTAGSSSHTKPTVFGPYDPLDLDELFGHCSDSFEVSDRTVELVKARVMANKAQRASYRRRRHGAAAEHADRTGYDMLAARGETSVNDSLTFDFDTSLNNSLHYNSLNSSMPFDQSLGYGREPGTPLYHRY</sequence>
<feature type="region of interest" description="Disordered" evidence="9">
    <location>
        <begin position="309"/>
        <end position="353"/>
    </location>
</feature>
<dbReference type="InterPro" id="IPR000719">
    <property type="entry name" value="Prot_kinase_dom"/>
</dbReference>
<dbReference type="InterPro" id="IPR008271">
    <property type="entry name" value="Ser/Thr_kinase_AS"/>
</dbReference>
<accession>A0A0L0D5R2</accession>
<evidence type="ECO:0000256" key="9">
    <source>
        <dbReference type="SAM" id="MobiDB-lite"/>
    </source>
</evidence>
<evidence type="ECO:0000256" key="8">
    <source>
        <dbReference type="ARBA" id="ARBA00048679"/>
    </source>
</evidence>
<keyword evidence="3" id="KW-0808">Transferase</keyword>
<name>A0A0L0D5R2_THETB</name>
<organism evidence="11 12">
    <name type="scientific">Thecamonas trahens ATCC 50062</name>
    <dbReference type="NCBI Taxonomy" id="461836"/>
    <lineage>
        <taxon>Eukaryota</taxon>
        <taxon>Apusozoa</taxon>
        <taxon>Apusomonadida</taxon>
        <taxon>Apusomonadidae</taxon>
        <taxon>Thecamonas</taxon>
    </lineage>
</organism>
<dbReference type="PANTHER" id="PTHR24054">
    <property type="entry name" value="CASEIN KINASE II SUBUNIT ALPHA"/>
    <property type="match status" value="1"/>
</dbReference>
<feature type="compositionally biased region" description="Low complexity" evidence="9">
    <location>
        <begin position="236"/>
        <end position="245"/>
    </location>
</feature>
<feature type="region of interest" description="Disordered" evidence="9">
    <location>
        <begin position="236"/>
        <end position="264"/>
    </location>
</feature>
<evidence type="ECO:0000256" key="7">
    <source>
        <dbReference type="ARBA" id="ARBA00047899"/>
    </source>
</evidence>
<dbReference type="AlphaFoldDB" id="A0A0L0D5R2"/>
<dbReference type="GO" id="GO:0004674">
    <property type="term" value="F:protein serine/threonine kinase activity"/>
    <property type="evidence" value="ECO:0007669"/>
    <property type="project" value="UniProtKB-KW"/>
</dbReference>
<evidence type="ECO:0000259" key="10">
    <source>
        <dbReference type="PROSITE" id="PS50011"/>
    </source>
</evidence>
<evidence type="ECO:0000256" key="3">
    <source>
        <dbReference type="ARBA" id="ARBA00022679"/>
    </source>
</evidence>
<dbReference type="SMART" id="SM00220">
    <property type="entry name" value="S_TKc"/>
    <property type="match status" value="1"/>
</dbReference>
<proteinExistence type="predicted"/>
<dbReference type="GO" id="GO:0051726">
    <property type="term" value="P:regulation of cell cycle"/>
    <property type="evidence" value="ECO:0007669"/>
    <property type="project" value="TreeGrafter"/>
</dbReference>
<dbReference type="GO" id="GO:0005829">
    <property type="term" value="C:cytosol"/>
    <property type="evidence" value="ECO:0007669"/>
    <property type="project" value="TreeGrafter"/>
</dbReference>
<dbReference type="GO" id="GO:0005524">
    <property type="term" value="F:ATP binding"/>
    <property type="evidence" value="ECO:0007669"/>
    <property type="project" value="UniProtKB-KW"/>
</dbReference>